<name>A0A081RG25_SPHCR</name>
<organism evidence="2 3">
    <name type="scientific">Sphingobium chlorophenolicum</name>
    <dbReference type="NCBI Taxonomy" id="46429"/>
    <lineage>
        <taxon>Bacteria</taxon>
        <taxon>Pseudomonadati</taxon>
        <taxon>Pseudomonadota</taxon>
        <taxon>Alphaproteobacteria</taxon>
        <taxon>Sphingomonadales</taxon>
        <taxon>Sphingomonadaceae</taxon>
        <taxon>Sphingobium</taxon>
    </lineage>
</organism>
<accession>A0A081RG25</accession>
<evidence type="ECO:0000313" key="3">
    <source>
        <dbReference type="Proteomes" id="UP000028411"/>
    </source>
</evidence>
<protein>
    <submittedName>
        <fullName evidence="2">Uncharacterized protein</fullName>
    </submittedName>
</protein>
<dbReference type="Proteomes" id="UP000028411">
    <property type="component" value="Unassembled WGS sequence"/>
</dbReference>
<proteinExistence type="predicted"/>
<dbReference type="EMBL" id="JFHR01000014">
    <property type="protein sequence ID" value="KEQ54148.1"/>
    <property type="molecule type" value="Genomic_DNA"/>
</dbReference>
<evidence type="ECO:0000313" key="2">
    <source>
        <dbReference type="EMBL" id="KEQ54148.1"/>
    </source>
</evidence>
<reference evidence="2 3" key="1">
    <citation type="submission" date="2014-02" db="EMBL/GenBank/DDBJ databases">
        <title>Whole genome sequence of Sphingobium chlorophenolicum NBRC 16172.</title>
        <authorList>
            <person name="Gan H.M."/>
            <person name="Gan H.Y."/>
            <person name="Chew T.H."/>
            <person name="Savka M.A."/>
        </authorList>
    </citation>
    <scope>NUCLEOTIDE SEQUENCE [LARGE SCALE GENOMIC DNA]</scope>
    <source>
        <strain evidence="2 3">NBRC 16172</strain>
    </source>
</reference>
<dbReference type="OrthoDB" id="7478367at2"/>
<evidence type="ECO:0000256" key="1">
    <source>
        <dbReference type="SAM" id="MobiDB-lite"/>
    </source>
</evidence>
<dbReference type="PATRIC" id="fig|46429.4.peg.1611"/>
<gene>
    <name evidence="2" type="ORF">BV95_01642</name>
</gene>
<dbReference type="eggNOG" id="ENOG5031AGD">
    <property type="taxonomic scope" value="Bacteria"/>
</dbReference>
<sequence>MEDLNYLLKREQEELLRARIAHSPVVRMTHQRLAQGYAARICRHPHPYRSRRPDGSASFNPFPFNVEGGAA</sequence>
<feature type="region of interest" description="Disordered" evidence="1">
    <location>
        <begin position="45"/>
        <end position="71"/>
    </location>
</feature>
<dbReference type="RefSeq" id="WP_037449829.1">
    <property type="nucleotide sequence ID" value="NZ_JFHR01000014.1"/>
</dbReference>
<dbReference type="AlphaFoldDB" id="A0A081RG25"/>
<comment type="caution">
    <text evidence="2">The sequence shown here is derived from an EMBL/GenBank/DDBJ whole genome shotgun (WGS) entry which is preliminary data.</text>
</comment>